<evidence type="ECO:0000256" key="1">
    <source>
        <dbReference type="SAM" id="MobiDB-lite"/>
    </source>
</evidence>
<keyword evidence="3" id="KW-1185">Reference proteome</keyword>
<feature type="compositionally biased region" description="Pro residues" evidence="1">
    <location>
        <begin position="465"/>
        <end position="477"/>
    </location>
</feature>
<dbReference type="InterPro" id="IPR051344">
    <property type="entry name" value="Vgb"/>
</dbReference>
<dbReference type="EMBL" id="JBGEHV010000010">
    <property type="protein sequence ID" value="MEY8039286.1"/>
    <property type="molecule type" value="Genomic_DNA"/>
</dbReference>
<dbReference type="PANTHER" id="PTHR40274:SF4">
    <property type="entry name" value="BLL1406 PROTEIN"/>
    <property type="match status" value="1"/>
</dbReference>
<reference evidence="2 3" key="1">
    <citation type="submission" date="2024-08" db="EMBL/GenBank/DDBJ databases">
        <title>Genome mining of Saccharopolyspora cebuensis PGLac3 from Nigerian medicinal plant.</title>
        <authorList>
            <person name="Ezeobiora C.E."/>
            <person name="Igbokwe N.H."/>
            <person name="Amin D.H."/>
            <person name="Mendie U.E."/>
        </authorList>
    </citation>
    <scope>NUCLEOTIDE SEQUENCE [LARGE SCALE GENOMIC DNA]</scope>
    <source>
        <strain evidence="2 3">PGLac3</strain>
    </source>
</reference>
<name>A0ABV4CDW0_9PSEU</name>
<dbReference type="Proteomes" id="UP001564626">
    <property type="component" value="Unassembled WGS sequence"/>
</dbReference>
<feature type="region of interest" description="Disordered" evidence="1">
    <location>
        <begin position="457"/>
        <end position="486"/>
    </location>
</feature>
<protein>
    <recommendedName>
        <fullName evidence="4">Sugar lactone lactonase YvrE</fullName>
    </recommendedName>
</protein>
<organism evidence="2 3">
    <name type="scientific">Saccharopolyspora cebuensis</name>
    <dbReference type="NCBI Taxonomy" id="418759"/>
    <lineage>
        <taxon>Bacteria</taxon>
        <taxon>Bacillati</taxon>
        <taxon>Actinomycetota</taxon>
        <taxon>Actinomycetes</taxon>
        <taxon>Pseudonocardiales</taxon>
        <taxon>Pseudonocardiaceae</taxon>
        <taxon>Saccharopolyspora</taxon>
    </lineage>
</organism>
<dbReference type="InterPro" id="IPR011042">
    <property type="entry name" value="6-blade_b-propeller_TolB-like"/>
</dbReference>
<accession>A0ABV4CDW0</accession>
<dbReference type="PANTHER" id="PTHR40274">
    <property type="entry name" value="VIRGINIAMYCIN B LYASE"/>
    <property type="match status" value="1"/>
</dbReference>
<gene>
    <name evidence="2" type="ORF">AB8O55_07740</name>
</gene>
<comment type="caution">
    <text evidence="2">The sequence shown here is derived from an EMBL/GenBank/DDBJ whole genome shotgun (WGS) entry which is preliminary data.</text>
</comment>
<sequence length="515" mass="53044">MTAAASRFGRPVQAGVTRVTPPSRLWGSNGVAFGPDGRLHVAQFLGGRISAVDLASGDVEVVVPVDGPVRAPDDLAFGADGSMYIADLVPGKVWRRTPAGEFSLVSDELIAPNGITCVGDRLFVNEMRPGGRLLELTAAGPALLAEELAWGNAMQLGPDGHLYYPHMMTGQVWRVPVDGGAAELVAEDLPQPVAVRFDRAGTLVVLSSGAAGAVTRIDLDTGGRSTFVTGITGLDNAAFDAGNRMFASSFASGGIAEVRVDGRFQEVVPRGFNGPFGVAVDRGGAVHVADHFSLARLGEEVTRELLVFSRGVATEAELLHVTTGRGEVRSHDPATGTNRVRATDLREPTGIAVAPDGALVVAETGAGRVLRIDSADAVSVLAEGLGGPVDVALDADGRCYAADEATGAVLRLDAEPVVVADGLDAPHGLVVRGGELVVVETGRRRLRAIPLDGGPARTVVEDLPVGPPPGTSPPEPDPSSGVTMQPRAFAGLALDPSGDLLVAADGEGSVLRVPR</sequence>
<evidence type="ECO:0008006" key="4">
    <source>
        <dbReference type="Google" id="ProtNLM"/>
    </source>
</evidence>
<evidence type="ECO:0000313" key="3">
    <source>
        <dbReference type="Proteomes" id="UP001564626"/>
    </source>
</evidence>
<dbReference type="Gene3D" id="2.120.10.30">
    <property type="entry name" value="TolB, C-terminal domain"/>
    <property type="match status" value="3"/>
</dbReference>
<dbReference type="RefSeq" id="WP_345358139.1">
    <property type="nucleotide sequence ID" value="NZ_BAABII010000003.1"/>
</dbReference>
<dbReference type="SUPFAM" id="SSF63825">
    <property type="entry name" value="YWTD domain"/>
    <property type="match status" value="3"/>
</dbReference>
<evidence type="ECO:0000313" key="2">
    <source>
        <dbReference type="EMBL" id="MEY8039286.1"/>
    </source>
</evidence>
<proteinExistence type="predicted"/>